<dbReference type="PANTHER" id="PTHR22916:SF3">
    <property type="entry name" value="UDP-GLCNAC:BETAGAL BETA-1,3-N-ACETYLGLUCOSAMINYLTRANSFERASE-LIKE PROTEIN 1"/>
    <property type="match status" value="1"/>
</dbReference>
<comment type="caution">
    <text evidence="2">The sequence shown here is derived from an EMBL/GenBank/DDBJ whole genome shotgun (WGS) entry which is preliminary data.</text>
</comment>
<protein>
    <submittedName>
        <fullName evidence="2">Glycosyltransferase family 2 protein</fullName>
    </submittedName>
</protein>
<dbReference type="GO" id="GO:0016758">
    <property type="term" value="F:hexosyltransferase activity"/>
    <property type="evidence" value="ECO:0007669"/>
    <property type="project" value="UniProtKB-ARBA"/>
</dbReference>
<dbReference type="PANTHER" id="PTHR22916">
    <property type="entry name" value="GLYCOSYLTRANSFERASE"/>
    <property type="match status" value="1"/>
</dbReference>
<reference evidence="2 3" key="1">
    <citation type="journal article" date="2019" name="Int. J. Syst. Evol. Microbiol.">
        <title>The Global Catalogue of Microorganisms (GCM) 10K type strain sequencing project: providing services to taxonomists for standard genome sequencing and annotation.</title>
        <authorList>
            <consortium name="The Broad Institute Genomics Platform"/>
            <consortium name="The Broad Institute Genome Sequencing Center for Infectious Disease"/>
            <person name="Wu L."/>
            <person name="Ma J."/>
        </authorList>
    </citation>
    <scope>NUCLEOTIDE SEQUENCE [LARGE SCALE GENOMIC DNA]</scope>
    <source>
        <strain evidence="2 3">YIM 94188</strain>
    </source>
</reference>
<organism evidence="2 3">
    <name type="scientific">Halopelagius fulvigenes</name>
    <dbReference type="NCBI Taxonomy" id="1198324"/>
    <lineage>
        <taxon>Archaea</taxon>
        <taxon>Methanobacteriati</taxon>
        <taxon>Methanobacteriota</taxon>
        <taxon>Stenosarchaea group</taxon>
        <taxon>Halobacteria</taxon>
        <taxon>Halobacteriales</taxon>
        <taxon>Haloferacaceae</taxon>
    </lineage>
</organism>
<accession>A0ABD5TUW3</accession>
<dbReference type="CDD" id="cd00761">
    <property type="entry name" value="Glyco_tranf_GTA_type"/>
    <property type="match status" value="1"/>
</dbReference>
<dbReference type="Pfam" id="PF00535">
    <property type="entry name" value="Glycos_transf_2"/>
    <property type="match status" value="1"/>
</dbReference>
<dbReference type="EMBL" id="JBHSXH010000009">
    <property type="protein sequence ID" value="MFC6824407.1"/>
    <property type="molecule type" value="Genomic_DNA"/>
</dbReference>
<name>A0ABD5TUW3_9EURY</name>
<evidence type="ECO:0000313" key="2">
    <source>
        <dbReference type="EMBL" id="MFC6824407.1"/>
    </source>
</evidence>
<evidence type="ECO:0000259" key="1">
    <source>
        <dbReference type="Pfam" id="PF00535"/>
    </source>
</evidence>
<dbReference type="SUPFAM" id="SSF53448">
    <property type="entry name" value="Nucleotide-diphospho-sugar transferases"/>
    <property type="match status" value="1"/>
</dbReference>
<dbReference type="InterPro" id="IPR001173">
    <property type="entry name" value="Glyco_trans_2-like"/>
</dbReference>
<keyword evidence="3" id="KW-1185">Reference proteome</keyword>
<dbReference type="Proteomes" id="UP001596408">
    <property type="component" value="Unassembled WGS sequence"/>
</dbReference>
<dbReference type="InterPro" id="IPR029044">
    <property type="entry name" value="Nucleotide-diphossugar_trans"/>
</dbReference>
<gene>
    <name evidence="2" type="ORF">ACFQEV_05270</name>
</gene>
<evidence type="ECO:0000313" key="3">
    <source>
        <dbReference type="Proteomes" id="UP001596408"/>
    </source>
</evidence>
<dbReference type="RefSeq" id="WP_379693282.1">
    <property type="nucleotide sequence ID" value="NZ_JBHSXH010000009.1"/>
</dbReference>
<feature type="domain" description="Glycosyltransferase 2-like" evidence="1">
    <location>
        <begin position="11"/>
        <end position="170"/>
    </location>
</feature>
<sequence>MTDTAHDPLVSVVVTTYYRNDRLREALSSVRDQTHRPVECIVVDGSEEGHARSVVESFDADSDLPVTYVPQERDEGPHAARSVGAERASGEYVQFLDDDDRLRPEKFARQLPRFSEDVGVVYSGLRDEEWGVVEPQSDVRGDVLEHALKIRTFPAIPSTMLVDRRVLEEILPLRHRHGADDSGMKIELARRTRFDFVDAPLVVRGKPPGESVSDSWDHIRGRRLLVNYYDDEYGAFPPHVRRTAVRQTDYRAGRKRLEESPWDPRATLSLARAAAETPEDTPRFAATALASVFGRPGVELADRAGIAP</sequence>
<dbReference type="AlphaFoldDB" id="A0ABD5TUW3"/>
<dbReference type="Gene3D" id="3.90.550.10">
    <property type="entry name" value="Spore Coat Polysaccharide Biosynthesis Protein SpsA, Chain A"/>
    <property type="match status" value="1"/>
</dbReference>
<proteinExistence type="predicted"/>